<evidence type="ECO:0000256" key="2">
    <source>
        <dbReference type="ARBA" id="ARBA00022723"/>
    </source>
</evidence>
<dbReference type="InterPro" id="IPR057670">
    <property type="entry name" value="SH3_retrovirus"/>
</dbReference>
<dbReference type="InterPro" id="IPR013103">
    <property type="entry name" value="RVT_2"/>
</dbReference>
<dbReference type="PANTHER" id="PTHR42648">
    <property type="entry name" value="TRANSPOSASE, PUTATIVE-RELATED"/>
    <property type="match status" value="1"/>
</dbReference>
<dbReference type="Gene3D" id="4.10.60.10">
    <property type="entry name" value="Zinc finger, CCHC-type"/>
    <property type="match status" value="1"/>
</dbReference>
<evidence type="ECO:0000256" key="4">
    <source>
        <dbReference type="ARBA" id="ARBA00022801"/>
    </source>
</evidence>
<feature type="domain" description="CCHC-type" evidence="7">
    <location>
        <begin position="102"/>
        <end position="116"/>
    </location>
</feature>
<keyword evidence="4" id="KW-0378">Hydrolase</keyword>
<name>A0AAW2VN29_SESRA</name>
<evidence type="ECO:0000256" key="1">
    <source>
        <dbReference type="ARBA" id="ARBA00022670"/>
    </source>
</evidence>
<dbReference type="SUPFAM" id="SSF57756">
    <property type="entry name" value="Retrovirus zinc finger-like domains"/>
    <property type="match status" value="1"/>
</dbReference>
<dbReference type="InterPro" id="IPR043502">
    <property type="entry name" value="DNA/RNA_pol_sf"/>
</dbReference>
<feature type="region of interest" description="Disordered" evidence="6">
    <location>
        <begin position="47"/>
        <end position="99"/>
    </location>
</feature>
<dbReference type="GO" id="GO:0003676">
    <property type="term" value="F:nucleic acid binding"/>
    <property type="evidence" value="ECO:0007669"/>
    <property type="project" value="InterPro"/>
</dbReference>
<evidence type="ECO:0000256" key="3">
    <source>
        <dbReference type="ARBA" id="ARBA00022750"/>
    </source>
</evidence>
<evidence type="ECO:0000259" key="7">
    <source>
        <dbReference type="PROSITE" id="PS50158"/>
    </source>
</evidence>
<dbReference type="Gene3D" id="3.30.420.10">
    <property type="entry name" value="Ribonuclease H-like superfamily/Ribonuclease H"/>
    <property type="match status" value="1"/>
</dbReference>
<reference evidence="9" key="1">
    <citation type="submission" date="2020-06" db="EMBL/GenBank/DDBJ databases">
        <authorList>
            <person name="Li T."/>
            <person name="Hu X."/>
            <person name="Zhang T."/>
            <person name="Song X."/>
            <person name="Zhang H."/>
            <person name="Dai N."/>
            <person name="Sheng W."/>
            <person name="Hou X."/>
            <person name="Wei L."/>
        </authorList>
    </citation>
    <scope>NUCLEOTIDE SEQUENCE</scope>
    <source>
        <strain evidence="9">G02</strain>
        <tissue evidence="9">Leaf</tissue>
    </source>
</reference>
<reference evidence="9" key="2">
    <citation type="journal article" date="2024" name="Plant">
        <title>Genomic evolution and insights into agronomic trait innovations of Sesamum species.</title>
        <authorList>
            <person name="Miao H."/>
            <person name="Wang L."/>
            <person name="Qu L."/>
            <person name="Liu H."/>
            <person name="Sun Y."/>
            <person name="Le M."/>
            <person name="Wang Q."/>
            <person name="Wei S."/>
            <person name="Zheng Y."/>
            <person name="Lin W."/>
            <person name="Duan Y."/>
            <person name="Cao H."/>
            <person name="Xiong S."/>
            <person name="Wang X."/>
            <person name="Wei L."/>
            <person name="Li C."/>
            <person name="Ma Q."/>
            <person name="Ju M."/>
            <person name="Zhao R."/>
            <person name="Li G."/>
            <person name="Mu C."/>
            <person name="Tian Q."/>
            <person name="Mei H."/>
            <person name="Zhang T."/>
            <person name="Gao T."/>
            <person name="Zhang H."/>
        </authorList>
    </citation>
    <scope>NUCLEOTIDE SEQUENCE</scope>
    <source>
        <strain evidence="9">G02</strain>
    </source>
</reference>
<dbReference type="PANTHER" id="PTHR42648:SF30">
    <property type="entry name" value="RIBONUCLEASE H-LIKE DOMAIN, GAG-PRE-INTEGRASE DOMAIN PROTEIN-RELATED"/>
    <property type="match status" value="1"/>
</dbReference>
<dbReference type="InterPro" id="IPR054722">
    <property type="entry name" value="PolX-like_BBD"/>
</dbReference>
<dbReference type="SMART" id="SM00343">
    <property type="entry name" value="ZnF_C2HC"/>
    <property type="match status" value="1"/>
</dbReference>
<dbReference type="InterPro" id="IPR036875">
    <property type="entry name" value="Znf_CCHC_sf"/>
</dbReference>
<dbReference type="GO" id="GO:0004190">
    <property type="term" value="F:aspartic-type endopeptidase activity"/>
    <property type="evidence" value="ECO:0007669"/>
    <property type="project" value="UniProtKB-KW"/>
</dbReference>
<dbReference type="Pfam" id="PF22936">
    <property type="entry name" value="Pol_BBD"/>
    <property type="match status" value="1"/>
</dbReference>
<evidence type="ECO:0000313" key="9">
    <source>
        <dbReference type="EMBL" id="KAL0430627.1"/>
    </source>
</evidence>
<dbReference type="InterPro" id="IPR036397">
    <property type="entry name" value="RNaseH_sf"/>
</dbReference>
<dbReference type="GO" id="GO:0006508">
    <property type="term" value="P:proteolysis"/>
    <property type="evidence" value="ECO:0007669"/>
    <property type="project" value="UniProtKB-KW"/>
</dbReference>
<dbReference type="PROSITE" id="PS50994">
    <property type="entry name" value="INTEGRASE"/>
    <property type="match status" value="1"/>
</dbReference>
<keyword evidence="5" id="KW-0862">Zinc</keyword>
<dbReference type="PROSITE" id="PS50158">
    <property type="entry name" value="ZF_CCHC"/>
    <property type="match status" value="1"/>
</dbReference>
<dbReference type="Pfam" id="PF07727">
    <property type="entry name" value="RVT_2"/>
    <property type="match status" value="1"/>
</dbReference>
<feature type="domain" description="Integrase catalytic" evidence="8">
    <location>
        <begin position="184"/>
        <end position="365"/>
    </location>
</feature>
<keyword evidence="5" id="KW-0863">Zinc-finger</keyword>
<evidence type="ECO:0000256" key="6">
    <source>
        <dbReference type="SAM" id="MobiDB-lite"/>
    </source>
</evidence>
<sequence>MDEAISISSVIDKLPPSWKDFKHTLKHQKEEMSLVQLGSHLRIEESLRAQENDKPKGKDVAGSSFVNMVEDHRTTKTKDRKEKRKVHDNKNDGSNKKSKLTCWKCGKSGHFKRDCRVGKGGNYSKTKMERVVRVEDLRIITQTKDDDVAWWIDSGATTHACKDRGWFKEFQPVDNGSVLLMGNESSAPVVGVGSVVLEFTSGKTINLSNVLYVPRLRKNLVSGFVLNKCGFRQVFESDKLCYVYLLHSKDEALDNFKTYKTEVELQQSSLIKRLRTDRGGEYIDPSYFQSVGIIHETTAPYTPQQNGVSERKNRILKEMVKSMLSYSGLSNRFWGEAMLTTCYLLNRVPNKRNKVTPYELWYKKKPNLNYLWIWGCRAVVRLPEPKKKSLGERGIDYIFIGYAHHSKAYRFYVIAPNDFISVNTVIESRDAIFDETRFSSIPRPKEIIPSTSGTNKETESFKVTPDEPMKLRKSKRVLVDLPPGCKPLGYKWIFKNKMKVDGTIEKFKARLVTQGFRERPGIDYFDTYVPVARISIIRLLIALASIHNLVIHQMDVKTTFLNGDLDEEVYMKQPEGFIMPGNEHKQVDLTKEFLSSRFSMKDMGEADVILGIRIIRENKGISISQSHYIKKVLKKCNCIDCTPVSAPMDPSVKLMPNTGKVVFQLEYSKVIGCLMYAMTSTRPDIAYVVGKLSRFTSNPSIHHWQVIRRVLKYLKKIMDYGLSYSGFSSILEGYSDASWITNIEDHSSTSGWVFLLGGGVIS</sequence>
<protein>
    <submittedName>
        <fullName evidence="9">Retrovirus-related Pol polyprotein from transposon TNT 1-94</fullName>
    </submittedName>
</protein>
<feature type="compositionally biased region" description="Basic and acidic residues" evidence="6">
    <location>
        <begin position="47"/>
        <end position="59"/>
    </location>
</feature>
<dbReference type="InterPro" id="IPR012337">
    <property type="entry name" value="RNaseH-like_sf"/>
</dbReference>
<proteinExistence type="predicted"/>
<keyword evidence="2" id="KW-0479">Metal-binding</keyword>
<dbReference type="GO" id="GO:0015074">
    <property type="term" value="P:DNA integration"/>
    <property type="evidence" value="ECO:0007669"/>
    <property type="project" value="InterPro"/>
</dbReference>
<dbReference type="GO" id="GO:0008270">
    <property type="term" value="F:zinc ion binding"/>
    <property type="evidence" value="ECO:0007669"/>
    <property type="project" value="UniProtKB-KW"/>
</dbReference>
<organism evidence="9">
    <name type="scientific">Sesamum radiatum</name>
    <name type="common">Black benniseed</name>
    <dbReference type="NCBI Taxonomy" id="300843"/>
    <lineage>
        <taxon>Eukaryota</taxon>
        <taxon>Viridiplantae</taxon>
        <taxon>Streptophyta</taxon>
        <taxon>Embryophyta</taxon>
        <taxon>Tracheophyta</taxon>
        <taxon>Spermatophyta</taxon>
        <taxon>Magnoliopsida</taxon>
        <taxon>eudicotyledons</taxon>
        <taxon>Gunneridae</taxon>
        <taxon>Pentapetalae</taxon>
        <taxon>asterids</taxon>
        <taxon>lamiids</taxon>
        <taxon>Lamiales</taxon>
        <taxon>Pedaliaceae</taxon>
        <taxon>Sesamum</taxon>
    </lineage>
</organism>
<dbReference type="Pfam" id="PF25597">
    <property type="entry name" value="SH3_retrovirus"/>
    <property type="match status" value="1"/>
</dbReference>
<dbReference type="SUPFAM" id="SSF56672">
    <property type="entry name" value="DNA/RNA polymerases"/>
    <property type="match status" value="1"/>
</dbReference>
<dbReference type="EMBL" id="JACGWJ010000003">
    <property type="protein sequence ID" value="KAL0430627.1"/>
    <property type="molecule type" value="Genomic_DNA"/>
</dbReference>
<keyword evidence="1" id="KW-0645">Protease</keyword>
<feature type="compositionally biased region" description="Basic and acidic residues" evidence="6">
    <location>
        <begin position="69"/>
        <end position="80"/>
    </location>
</feature>
<accession>A0AAW2VN29</accession>
<evidence type="ECO:0000259" key="8">
    <source>
        <dbReference type="PROSITE" id="PS50994"/>
    </source>
</evidence>
<keyword evidence="3" id="KW-0064">Aspartyl protease</keyword>
<comment type="caution">
    <text evidence="9">The sequence shown here is derived from an EMBL/GenBank/DDBJ whole genome shotgun (WGS) entry which is preliminary data.</text>
</comment>
<evidence type="ECO:0000256" key="5">
    <source>
        <dbReference type="PROSITE-ProRule" id="PRU00047"/>
    </source>
</evidence>
<dbReference type="Pfam" id="PF00098">
    <property type="entry name" value="zf-CCHC"/>
    <property type="match status" value="1"/>
</dbReference>
<dbReference type="InterPro" id="IPR039537">
    <property type="entry name" value="Retrotran_Ty1/copia-like"/>
</dbReference>
<dbReference type="InterPro" id="IPR001878">
    <property type="entry name" value="Znf_CCHC"/>
</dbReference>
<dbReference type="AlphaFoldDB" id="A0AAW2VN29"/>
<dbReference type="SUPFAM" id="SSF53098">
    <property type="entry name" value="Ribonuclease H-like"/>
    <property type="match status" value="1"/>
</dbReference>
<gene>
    <name evidence="9" type="ORF">Sradi_0688700</name>
</gene>
<dbReference type="InterPro" id="IPR001584">
    <property type="entry name" value="Integrase_cat-core"/>
</dbReference>